<keyword evidence="3" id="KW-1185">Reference proteome</keyword>
<reference evidence="1" key="2">
    <citation type="submission" date="2017-06" db="EMBL/GenBank/DDBJ databases">
        <title>WGS assembly of Brachypodium distachyon.</title>
        <authorList>
            <consortium name="The International Brachypodium Initiative"/>
            <person name="Lucas S."/>
            <person name="Harmon-Smith M."/>
            <person name="Lail K."/>
            <person name="Tice H."/>
            <person name="Grimwood J."/>
            <person name="Bruce D."/>
            <person name="Barry K."/>
            <person name="Shu S."/>
            <person name="Lindquist E."/>
            <person name="Wang M."/>
            <person name="Pitluck S."/>
            <person name="Vogel J.P."/>
            <person name="Garvin D.F."/>
            <person name="Mockler T.C."/>
            <person name="Schmutz J."/>
            <person name="Rokhsar D."/>
            <person name="Bevan M.W."/>
        </authorList>
    </citation>
    <scope>NUCLEOTIDE SEQUENCE</scope>
    <source>
        <strain evidence="1">Bd21</strain>
    </source>
</reference>
<protein>
    <submittedName>
        <fullName evidence="1 2">Uncharacterized protein</fullName>
    </submittedName>
</protein>
<evidence type="ECO:0000313" key="2">
    <source>
        <dbReference type="EnsemblPlants" id="PNT73719"/>
    </source>
</evidence>
<dbReference type="EnsemblPlants" id="PNT73719">
    <property type="protein sequence ID" value="PNT73719"/>
    <property type="gene ID" value="BRADI_1g00365v3"/>
</dbReference>
<evidence type="ECO:0000313" key="3">
    <source>
        <dbReference type="Proteomes" id="UP000008810"/>
    </source>
</evidence>
<reference evidence="2" key="3">
    <citation type="submission" date="2018-08" db="UniProtKB">
        <authorList>
            <consortium name="EnsemblPlants"/>
        </authorList>
    </citation>
    <scope>IDENTIFICATION</scope>
    <source>
        <strain evidence="2">cv. Bd21</strain>
    </source>
</reference>
<accession>A0A2K2DHH4</accession>
<organism evidence="1">
    <name type="scientific">Brachypodium distachyon</name>
    <name type="common">Purple false brome</name>
    <name type="synonym">Trachynia distachya</name>
    <dbReference type="NCBI Taxonomy" id="15368"/>
    <lineage>
        <taxon>Eukaryota</taxon>
        <taxon>Viridiplantae</taxon>
        <taxon>Streptophyta</taxon>
        <taxon>Embryophyta</taxon>
        <taxon>Tracheophyta</taxon>
        <taxon>Spermatophyta</taxon>
        <taxon>Magnoliopsida</taxon>
        <taxon>Liliopsida</taxon>
        <taxon>Poales</taxon>
        <taxon>Poaceae</taxon>
        <taxon>BOP clade</taxon>
        <taxon>Pooideae</taxon>
        <taxon>Stipodae</taxon>
        <taxon>Brachypodieae</taxon>
        <taxon>Brachypodium</taxon>
    </lineage>
</organism>
<dbReference type="Gramene" id="PNT73719">
    <property type="protein sequence ID" value="PNT73719"/>
    <property type="gene ID" value="BRADI_1g00365v3"/>
</dbReference>
<sequence>MHGRTLTLAGLFLRLVRLRAWIAGYYWCTRSGSFWFFCSYAWKARQASVSWAWAQWWTPRPDSSPAAVCGGPWRGRLGLEDFWCCCSCWDSLLPQLLWNLIERCCNLN</sequence>
<name>A0A2K2DHH4_BRADI</name>
<proteinExistence type="predicted"/>
<dbReference type="Proteomes" id="UP000008810">
    <property type="component" value="Chromosome 1"/>
</dbReference>
<dbReference type="EMBL" id="CM000880">
    <property type="protein sequence ID" value="PNT73719.1"/>
    <property type="molecule type" value="Genomic_DNA"/>
</dbReference>
<gene>
    <name evidence="1" type="ORF">BRADI_1g00365v3</name>
</gene>
<dbReference type="AlphaFoldDB" id="A0A2K2DHH4"/>
<reference evidence="1 2" key="1">
    <citation type="journal article" date="2010" name="Nature">
        <title>Genome sequencing and analysis of the model grass Brachypodium distachyon.</title>
        <authorList>
            <consortium name="International Brachypodium Initiative"/>
        </authorList>
    </citation>
    <scope>NUCLEOTIDE SEQUENCE [LARGE SCALE GENOMIC DNA]</scope>
    <source>
        <strain evidence="1 2">Bd21</strain>
    </source>
</reference>
<evidence type="ECO:0000313" key="1">
    <source>
        <dbReference type="EMBL" id="PNT73719.1"/>
    </source>
</evidence>